<comment type="subunit">
    <text evidence="3 7">Homodimer.</text>
</comment>
<evidence type="ECO:0000256" key="1">
    <source>
        <dbReference type="ARBA" id="ARBA00004496"/>
    </source>
</evidence>
<comment type="similarity">
    <text evidence="2 7">Belongs to the PhoU family.</text>
</comment>
<sequence length="215" mass="23999">MRDQYYEQLDHIVDELVLITDRVRTAVADATTALLETDLPTAERVIGGEGDIEESIDEVEERALVLLATQQPVAGDLRQLVSTLRMVADLQRMSALAVHVSKIARRRMPVSAVPEPVRPLIRDMANVAHSMIGSAARIVSERDLDAAAALEFEDDEMDRLRQELFRVLLEGTWEHGVDTAIDLALLGRYYERMGDHAVNMARRVVYLVTGELPVA</sequence>
<comment type="subcellular location">
    <subcellularLocation>
        <location evidence="1 7">Cytoplasm</location>
    </subcellularLocation>
</comment>
<dbReference type="GO" id="GO:0005737">
    <property type="term" value="C:cytoplasm"/>
    <property type="evidence" value="ECO:0007669"/>
    <property type="project" value="UniProtKB-SubCell"/>
</dbReference>
<evidence type="ECO:0000256" key="6">
    <source>
        <dbReference type="ARBA" id="ARBA00022592"/>
    </source>
</evidence>
<organism evidence="9 10">
    <name type="scientific">Aeromicrobium senzhongii</name>
    <dbReference type="NCBI Taxonomy" id="2663859"/>
    <lineage>
        <taxon>Bacteria</taxon>
        <taxon>Bacillati</taxon>
        <taxon>Actinomycetota</taxon>
        <taxon>Actinomycetes</taxon>
        <taxon>Propionibacteriales</taxon>
        <taxon>Nocardioidaceae</taxon>
        <taxon>Aeromicrobium</taxon>
    </lineage>
</organism>
<dbReference type="RefSeq" id="WP_187769111.1">
    <property type="nucleotide sequence ID" value="NZ_JACTVM010000002.1"/>
</dbReference>
<dbReference type="GO" id="GO:0006817">
    <property type="term" value="P:phosphate ion transport"/>
    <property type="evidence" value="ECO:0007669"/>
    <property type="project" value="UniProtKB-KW"/>
</dbReference>
<evidence type="ECO:0000259" key="8">
    <source>
        <dbReference type="Pfam" id="PF01895"/>
    </source>
</evidence>
<dbReference type="PIRSF" id="PIRSF003107">
    <property type="entry name" value="PhoU"/>
    <property type="match status" value="1"/>
</dbReference>
<keyword evidence="4 7" id="KW-0813">Transport</keyword>
<name>A0A8I0K086_9ACTN</name>
<dbReference type="EMBL" id="JACTVM010000002">
    <property type="protein sequence ID" value="MBC9226101.1"/>
    <property type="molecule type" value="Genomic_DNA"/>
</dbReference>
<comment type="caution">
    <text evidence="9">The sequence shown here is derived from an EMBL/GenBank/DDBJ whole genome shotgun (WGS) entry which is preliminary data.</text>
</comment>
<comment type="function">
    <text evidence="7">Plays a role in the regulation of phosphate uptake.</text>
</comment>
<dbReference type="InterPro" id="IPR028366">
    <property type="entry name" value="PhoU"/>
</dbReference>
<dbReference type="PANTHER" id="PTHR42930">
    <property type="entry name" value="PHOSPHATE-SPECIFIC TRANSPORT SYSTEM ACCESSORY PROTEIN PHOU"/>
    <property type="match status" value="1"/>
</dbReference>
<reference evidence="10" key="1">
    <citation type="submission" date="2022-11" db="EMBL/GenBank/DDBJ databases">
        <title>Novel species in genus Aeromicrobium.</title>
        <authorList>
            <person name="Zhang G."/>
        </authorList>
    </citation>
    <scope>NUCLEOTIDE SEQUENCE [LARGE SCALE GENOMIC DNA]</scope>
    <source>
        <strain evidence="10">zg-636</strain>
    </source>
</reference>
<dbReference type="Proteomes" id="UP000620591">
    <property type="component" value="Unassembled WGS sequence"/>
</dbReference>
<keyword evidence="6 7" id="KW-0592">Phosphate transport</keyword>
<evidence type="ECO:0000256" key="4">
    <source>
        <dbReference type="ARBA" id="ARBA00022448"/>
    </source>
</evidence>
<evidence type="ECO:0000256" key="7">
    <source>
        <dbReference type="PIRNR" id="PIRNR003107"/>
    </source>
</evidence>
<dbReference type="InterPro" id="IPR026022">
    <property type="entry name" value="PhoU_dom"/>
</dbReference>
<evidence type="ECO:0000256" key="5">
    <source>
        <dbReference type="ARBA" id="ARBA00022490"/>
    </source>
</evidence>
<dbReference type="SUPFAM" id="SSF109755">
    <property type="entry name" value="PhoU-like"/>
    <property type="match status" value="1"/>
</dbReference>
<evidence type="ECO:0000313" key="10">
    <source>
        <dbReference type="Proteomes" id="UP000620591"/>
    </source>
</evidence>
<dbReference type="GO" id="GO:0045936">
    <property type="term" value="P:negative regulation of phosphate metabolic process"/>
    <property type="evidence" value="ECO:0007669"/>
    <property type="project" value="InterPro"/>
</dbReference>
<dbReference type="GO" id="GO:0030643">
    <property type="term" value="P:intracellular phosphate ion homeostasis"/>
    <property type="evidence" value="ECO:0007669"/>
    <property type="project" value="InterPro"/>
</dbReference>
<feature type="domain" description="PhoU" evidence="8">
    <location>
        <begin position="121"/>
        <end position="204"/>
    </location>
</feature>
<keyword evidence="5 7" id="KW-0963">Cytoplasm</keyword>
<dbReference type="Gene3D" id="1.20.58.220">
    <property type="entry name" value="Phosphate transport system protein phou homolog 2, domain 2"/>
    <property type="match status" value="1"/>
</dbReference>
<proteinExistence type="inferred from homology"/>
<feature type="domain" description="PhoU" evidence="8">
    <location>
        <begin position="20"/>
        <end position="103"/>
    </location>
</feature>
<gene>
    <name evidence="9" type="primary">phoU</name>
    <name evidence="9" type="ORF">IBG24_07225</name>
</gene>
<evidence type="ECO:0000313" key="9">
    <source>
        <dbReference type="EMBL" id="MBC9226101.1"/>
    </source>
</evidence>
<dbReference type="InterPro" id="IPR038078">
    <property type="entry name" value="PhoU-like_sf"/>
</dbReference>
<dbReference type="FunFam" id="1.20.58.220:FF:000004">
    <property type="entry name" value="Phosphate-specific transport system accessory protein PhoU"/>
    <property type="match status" value="1"/>
</dbReference>
<dbReference type="PANTHER" id="PTHR42930:SF3">
    <property type="entry name" value="PHOSPHATE-SPECIFIC TRANSPORT SYSTEM ACCESSORY PROTEIN PHOU"/>
    <property type="match status" value="1"/>
</dbReference>
<evidence type="ECO:0000256" key="2">
    <source>
        <dbReference type="ARBA" id="ARBA00008107"/>
    </source>
</evidence>
<evidence type="ECO:0000256" key="3">
    <source>
        <dbReference type="ARBA" id="ARBA00011738"/>
    </source>
</evidence>
<dbReference type="AlphaFoldDB" id="A0A8I0K086"/>
<accession>A0A8I0K086</accession>
<dbReference type="Pfam" id="PF01895">
    <property type="entry name" value="PhoU"/>
    <property type="match status" value="2"/>
</dbReference>
<dbReference type="NCBIfam" id="TIGR02135">
    <property type="entry name" value="phoU_full"/>
    <property type="match status" value="1"/>
</dbReference>
<protein>
    <recommendedName>
        <fullName evidence="7">Phosphate-specific transport system accessory protein PhoU</fullName>
    </recommendedName>
</protein>